<dbReference type="InterPro" id="IPR036345">
    <property type="entry name" value="ExoRNase_PH_dom2_sf"/>
</dbReference>
<dbReference type="Pfam" id="PF01138">
    <property type="entry name" value="RNase_PH"/>
    <property type="match status" value="1"/>
</dbReference>
<accession>A5DMN2</accession>
<evidence type="ECO:0000256" key="1">
    <source>
        <dbReference type="ARBA" id="ARBA00004496"/>
    </source>
</evidence>
<dbReference type="AlphaFoldDB" id="A5DMN2"/>
<feature type="domain" description="Exoribonuclease phosphorolytic" evidence="7">
    <location>
        <begin position="59"/>
        <end position="182"/>
    </location>
</feature>
<dbReference type="GO" id="GO:0071035">
    <property type="term" value="P:nuclear polyadenylation-dependent rRNA catabolic process"/>
    <property type="evidence" value="ECO:0007669"/>
    <property type="project" value="TreeGrafter"/>
</dbReference>
<dbReference type="PANTHER" id="PTHR11097:SF8">
    <property type="entry name" value="EXOSOME COMPLEX COMPONENT RRP42"/>
    <property type="match status" value="1"/>
</dbReference>
<dbReference type="SUPFAM" id="SSF55666">
    <property type="entry name" value="Ribonuclease PH domain 2-like"/>
    <property type="match status" value="1"/>
</dbReference>
<dbReference type="STRING" id="294746.A5DMN2"/>
<dbReference type="Gene3D" id="3.30.230.70">
    <property type="entry name" value="GHMP Kinase, N-terminal domain"/>
    <property type="match status" value="1"/>
</dbReference>
<dbReference type="GO" id="GO:0071028">
    <property type="term" value="P:nuclear mRNA surveillance"/>
    <property type="evidence" value="ECO:0007669"/>
    <property type="project" value="TreeGrafter"/>
</dbReference>
<keyword evidence="5" id="KW-0271">Exosome</keyword>
<dbReference type="HOGENOM" id="CLU_046570_1_0_1"/>
<dbReference type="VEuPathDB" id="FungiDB:PGUG_04533"/>
<dbReference type="OrthoDB" id="272245at2759"/>
<dbReference type="GO" id="GO:0071038">
    <property type="term" value="P:TRAMP-dependent tRNA surveillance pathway"/>
    <property type="evidence" value="ECO:0007669"/>
    <property type="project" value="EnsemblFungi"/>
</dbReference>
<dbReference type="eggNOG" id="KOG1612">
    <property type="taxonomic scope" value="Eukaryota"/>
</dbReference>
<dbReference type="GO" id="GO:0005730">
    <property type="term" value="C:nucleolus"/>
    <property type="evidence" value="ECO:0007669"/>
    <property type="project" value="UniProtKB-SubCell"/>
</dbReference>
<organism evidence="8 9">
    <name type="scientific">Meyerozyma guilliermondii (strain ATCC 6260 / CBS 566 / DSM 6381 / JCM 1539 / NBRC 10279 / NRRL Y-324)</name>
    <name type="common">Yeast</name>
    <name type="synonym">Candida guilliermondii</name>
    <dbReference type="NCBI Taxonomy" id="294746"/>
    <lineage>
        <taxon>Eukaryota</taxon>
        <taxon>Fungi</taxon>
        <taxon>Dikarya</taxon>
        <taxon>Ascomycota</taxon>
        <taxon>Saccharomycotina</taxon>
        <taxon>Pichiomycetes</taxon>
        <taxon>Debaryomycetaceae</taxon>
        <taxon>Meyerozyma</taxon>
    </lineage>
</organism>
<keyword evidence="9" id="KW-1185">Reference proteome</keyword>
<evidence type="ECO:0000256" key="4">
    <source>
        <dbReference type="ARBA" id="ARBA00022490"/>
    </source>
</evidence>
<dbReference type="PANTHER" id="PTHR11097">
    <property type="entry name" value="EXOSOME COMPLEX EXONUCLEASE RIBOSOMAL RNA PROCESSING PROTEIN"/>
    <property type="match status" value="1"/>
</dbReference>
<dbReference type="RefSeq" id="XP_001483803.2">
    <property type="nucleotide sequence ID" value="XM_001483753.1"/>
</dbReference>
<dbReference type="GO" id="GO:0034475">
    <property type="term" value="P:U4 snRNA 3'-end processing"/>
    <property type="evidence" value="ECO:0007669"/>
    <property type="project" value="TreeGrafter"/>
</dbReference>
<reference evidence="8 9" key="1">
    <citation type="journal article" date="2009" name="Nature">
        <title>Evolution of pathogenicity and sexual reproduction in eight Candida genomes.</title>
        <authorList>
            <person name="Butler G."/>
            <person name="Rasmussen M.D."/>
            <person name="Lin M.F."/>
            <person name="Santos M.A."/>
            <person name="Sakthikumar S."/>
            <person name="Munro C.A."/>
            <person name="Rheinbay E."/>
            <person name="Grabherr M."/>
            <person name="Forche A."/>
            <person name="Reedy J.L."/>
            <person name="Agrafioti I."/>
            <person name="Arnaud M.B."/>
            <person name="Bates S."/>
            <person name="Brown A.J."/>
            <person name="Brunke S."/>
            <person name="Costanzo M.C."/>
            <person name="Fitzpatrick D.A."/>
            <person name="de Groot P.W."/>
            <person name="Harris D."/>
            <person name="Hoyer L.L."/>
            <person name="Hube B."/>
            <person name="Klis F.M."/>
            <person name="Kodira C."/>
            <person name="Lennard N."/>
            <person name="Logue M.E."/>
            <person name="Martin R."/>
            <person name="Neiman A.M."/>
            <person name="Nikolaou E."/>
            <person name="Quail M.A."/>
            <person name="Quinn J."/>
            <person name="Santos M.C."/>
            <person name="Schmitzberger F.F."/>
            <person name="Sherlock G."/>
            <person name="Shah P."/>
            <person name="Silverstein K.A."/>
            <person name="Skrzypek M.S."/>
            <person name="Soll D."/>
            <person name="Staggs R."/>
            <person name="Stansfield I."/>
            <person name="Stumpf M.P."/>
            <person name="Sudbery P.E."/>
            <person name="Srikantha T."/>
            <person name="Zeng Q."/>
            <person name="Berman J."/>
            <person name="Berriman M."/>
            <person name="Heitman J."/>
            <person name="Gow N.A."/>
            <person name="Lorenz M.C."/>
            <person name="Birren B.W."/>
            <person name="Kellis M."/>
            <person name="Cuomo C.A."/>
        </authorList>
    </citation>
    <scope>NUCLEOTIDE SEQUENCE [LARGE SCALE GENOMIC DNA]</scope>
    <source>
        <strain evidence="9">ATCC 6260 / CBS 566 / DSM 6381 / JCM 1539 / NBRC 10279 / NRRL Y-324</strain>
    </source>
</reference>
<evidence type="ECO:0000256" key="6">
    <source>
        <dbReference type="ARBA" id="ARBA00042523"/>
    </source>
</evidence>
<dbReference type="InterPro" id="IPR027408">
    <property type="entry name" value="PNPase/RNase_PH_dom_sf"/>
</dbReference>
<dbReference type="OMA" id="INKRWHW"/>
<protein>
    <recommendedName>
        <fullName evidence="6">Ribosomal RNA-processing protein 42</fullName>
    </recommendedName>
</protein>
<dbReference type="GO" id="GO:0035925">
    <property type="term" value="F:mRNA 3'-UTR AU-rich region binding"/>
    <property type="evidence" value="ECO:0007669"/>
    <property type="project" value="TreeGrafter"/>
</dbReference>
<keyword evidence="4" id="KW-0963">Cytoplasm</keyword>
<dbReference type="GO" id="GO:0016075">
    <property type="term" value="P:rRNA catabolic process"/>
    <property type="evidence" value="ECO:0007669"/>
    <property type="project" value="EnsemblFungi"/>
</dbReference>
<sequence length="314" mass="34813">MKSPYKVRHITPKVSLPDALLITEIRLVFLMLSPAERSFLHDSLIRSPPIRPDRRADYQFRPLEAKTGFLPGSNGSARIRLMDGSECIVSVKSKVVITALESALIECDVDISGHRDDSNYVSNLKYNLETVLLENFPTSCLNLTSKYSYKLFIDCIVISHASYPLGLMSLACYLALKTSRLPLLISEVNDADIEEQPTFSDDWDEARNLAEMQDFHPPISIVAGLIGSNILFDPSAEEVQVLENGLLLTWYNGKVISPVSNVNLATNSKNTNFKGLSPHLITKSISMAQKYCGDIVKALDSVIDSETNAPDTIF</sequence>
<dbReference type="GO" id="GO:0000176">
    <property type="term" value="C:nuclear exosome (RNase complex)"/>
    <property type="evidence" value="ECO:0007669"/>
    <property type="project" value="EnsemblFungi"/>
</dbReference>
<dbReference type="Proteomes" id="UP000001997">
    <property type="component" value="Unassembled WGS sequence"/>
</dbReference>
<evidence type="ECO:0000259" key="7">
    <source>
        <dbReference type="Pfam" id="PF01138"/>
    </source>
</evidence>
<proteinExistence type="inferred from homology"/>
<dbReference type="GO" id="GO:0034476">
    <property type="term" value="P:U5 snRNA 3'-end processing"/>
    <property type="evidence" value="ECO:0007669"/>
    <property type="project" value="TreeGrafter"/>
</dbReference>
<dbReference type="GO" id="GO:0000177">
    <property type="term" value="C:cytoplasmic exosome (RNase complex)"/>
    <property type="evidence" value="ECO:0007669"/>
    <property type="project" value="EnsemblFungi"/>
</dbReference>
<dbReference type="InterPro" id="IPR020568">
    <property type="entry name" value="Ribosomal_Su5_D2-typ_SF"/>
</dbReference>
<evidence type="ECO:0000256" key="5">
    <source>
        <dbReference type="ARBA" id="ARBA00022835"/>
    </source>
</evidence>
<name>A5DMN2_PICGU</name>
<dbReference type="FunCoup" id="A5DMN2">
    <property type="interactions" value="161"/>
</dbReference>
<comment type="subcellular location">
    <subcellularLocation>
        <location evidence="1">Cytoplasm</location>
    </subcellularLocation>
    <subcellularLocation>
        <location evidence="2">Nucleus</location>
        <location evidence="2">Nucleolus</location>
    </subcellularLocation>
</comment>
<evidence type="ECO:0000256" key="3">
    <source>
        <dbReference type="ARBA" id="ARBA00006678"/>
    </source>
</evidence>
<evidence type="ECO:0000256" key="2">
    <source>
        <dbReference type="ARBA" id="ARBA00004604"/>
    </source>
</evidence>
<evidence type="ECO:0000313" key="9">
    <source>
        <dbReference type="Proteomes" id="UP000001997"/>
    </source>
</evidence>
<dbReference type="EMBL" id="CH408159">
    <property type="protein sequence ID" value="EDK40434.2"/>
    <property type="molecule type" value="Genomic_DNA"/>
</dbReference>
<dbReference type="KEGG" id="pgu:PGUG_04533"/>
<evidence type="ECO:0000313" key="8">
    <source>
        <dbReference type="EMBL" id="EDK40434.2"/>
    </source>
</evidence>
<dbReference type="SUPFAM" id="SSF54211">
    <property type="entry name" value="Ribosomal protein S5 domain 2-like"/>
    <property type="match status" value="1"/>
</dbReference>
<dbReference type="GeneID" id="5125754"/>
<dbReference type="InterPro" id="IPR001247">
    <property type="entry name" value="ExoRNase_PH_dom1"/>
</dbReference>
<dbReference type="InParanoid" id="A5DMN2"/>
<gene>
    <name evidence="8" type="ORF">PGUG_04533</name>
</gene>
<dbReference type="GO" id="GO:0034473">
    <property type="term" value="P:U1 snRNA 3'-end processing"/>
    <property type="evidence" value="ECO:0007669"/>
    <property type="project" value="TreeGrafter"/>
</dbReference>
<dbReference type="GO" id="GO:0000467">
    <property type="term" value="P:exonucleolytic trimming to generate mature 3'-end of 5.8S rRNA from tricistronic rRNA transcript (SSU-rRNA, 5.8S rRNA, LSU-rRNA)"/>
    <property type="evidence" value="ECO:0007669"/>
    <property type="project" value="EnsemblFungi"/>
</dbReference>
<dbReference type="InterPro" id="IPR050590">
    <property type="entry name" value="Exosome_comp_Rrp42_subfam"/>
</dbReference>
<comment type="similarity">
    <text evidence="3">Belongs to the RNase PH family.</text>
</comment>